<dbReference type="EMBL" id="FTNK01000002">
    <property type="protein sequence ID" value="SIQ50214.1"/>
    <property type="molecule type" value="Genomic_DNA"/>
</dbReference>
<name>A0ABY1JNL7_9BACL</name>
<protein>
    <recommendedName>
        <fullName evidence="3">DUF2785 domain-containing protein</fullName>
    </recommendedName>
</protein>
<gene>
    <name evidence="1" type="ORF">SAMN05421578_102283</name>
</gene>
<dbReference type="InterPro" id="IPR021247">
    <property type="entry name" value="DUF2785"/>
</dbReference>
<dbReference type="RefSeq" id="WP_068581081.1">
    <property type="nucleotide sequence ID" value="NZ_FTNK01000002.1"/>
</dbReference>
<dbReference type="Proteomes" id="UP000186666">
    <property type="component" value="Unassembled WGS sequence"/>
</dbReference>
<evidence type="ECO:0008006" key="3">
    <source>
        <dbReference type="Google" id="ProtNLM"/>
    </source>
</evidence>
<evidence type="ECO:0000313" key="1">
    <source>
        <dbReference type="EMBL" id="SIQ50214.1"/>
    </source>
</evidence>
<organism evidence="1 2">
    <name type="scientific">Paenibacillus macquariensis</name>
    <dbReference type="NCBI Taxonomy" id="948756"/>
    <lineage>
        <taxon>Bacteria</taxon>
        <taxon>Bacillati</taxon>
        <taxon>Bacillota</taxon>
        <taxon>Bacilli</taxon>
        <taxon>Bacillales</taxon>
        <taxon>Paenibacillaceae</taxon>
        <taxon>Paenibacillus</taxon>
    </lineage>
</organism>
<sequence length="278" mass="32446">MTSSNTQQLKEKLIQIENDEYKVPATMNAYEIGLEMMKYIGDIDSELRDNLIYSTFAEWIDRGEFTDEQVRELLHICLDDQHLFYGIGEKETDSVFTRTFSVLIVPLVMGKDRDQPFLSKDDVMLIKSKLIQYIDLEQDFRGYVKEKGWAHAIAHVSDGLDAIARSPFLEREDLVDILNAIQPKFLVNNYVYINKEDERNVSAIISVFNRELLIDHEIHSWIQSLGEKKKVGDHPEDDIQYMNMKCLLRSLYFRILDQPQLARFMGTIVEALQKIDKK</sequence>
<evidence type="ECO:0000313" key="2">
    <source>
        <dbReference type="Proteomes" id="UP000186666"/>
    </source>
</evidence>
<dbReference type="Pfam" id="PF10978">
    <property type="entry name" value="DUF2785"/>
    <property type="match status" value="1"/>
</dbReference>
<proteinExistence type="predicted"/>
<comment type="caution">
    <text evidence="1">The sequence shown here is derived from an EMBL/GenBank/DDBJ whole genome shotgun (WGS) entry which is preliminary data.</text>
</comment>
<reference evidence="1 2" key="1">
    <citation type="submission" date="2017-01" db="EMBL/GenBank/DDBJ databases">
        <authorList>
            <person name="Varghese N."/>
            <person name="Submissions S."/>
        </authorList>
    </citation>
    <scope>NUCLEOTIDE SEQUENCE [LARGE SCALE GENOMIC DNA]</scope>
    <source>
        <strain evidence="1 2">ATCC 23464</strain>
    </source>
</reference>
<keyword evidence="2" id="KW-1185">Reference proteome</keyword>
<accession>A0ABY1JNL7</accession>